<evidence type="ECO:0000313" key="2">
    <source>
        <dbReference type="EMBL" id="STH74335.1"/>
    </source>
</evidence>
<organism evidence="2 3">
    <name type="scientific">Escherichia coli</name>
    <dbReference type="NCBI Taxonomy" id="562"/>
    <lineage>
        <taxon>Bacteria</taxon>
        <taxon>Pseudomonadati</taxon>
        <taxon>Pseudomonadota</taxon>
        <taxon>Gammaproteobacteria</taxon>
        <taxon>Enterobacterales</taxon>
        <taxon>Enterobacteriaceae</taxon>
        <taxon>Escherichia</taxon>
    </lineage>
</organism>
<reference evidence="2 3" key="1">
    <citation type="submission" date="2018-06" db="EMBL/GenBank/DDBJ databases">
        <authorList>
            <consortium name="Pathogen Informatics"/>
            <person name="Doyle S."/>
        </authorList>
    </citation>
    <scope>NUCLEOTIDE SEQUENCE [LARGE SCALE GENOMIC DNA]</scope>
    <source>
        <strain evidence="2 3">NCTC11341</strain>
    </source>
</reference>
<protein>
    <submittedName>
        <fullName evidence="2">Putative replication protein DnaC</fullName>
    </submittedName>
</protein>
<name>A0A376P769_ECOLX</name>
<accession>A0A376P769</accession>
<evidence type="ECO:0000313" key="3">
    <source>
        <dbReference type="Proteomes" id="UP000254428"/>
    </source>
</evidence>
<feature type="coiled-coil region" evidence="1">
    <location>
        <begin position="3"/>
        <end position="30"/>
    </location>
</feature>
<dbReference type="EMBL" id="UGBT01000002">
    <property type="protein sequence ID" value="STH74335.1"/>
    <property type="molecule type" value="Genomic_DNA"/>
</dbReference>
<keyword evidence="1" id="KW-0175">Coiled coil</keyword>
<sequence length="113" mass="13178">MMTFNLREQQKRLQARMDELRAEIAFAQKGEKPWPYRSCLMREGRGYCEKHGEYHTHILVWSDRNGEDREKISCCPDCLIAEANDLTMELSSIKAEELTDNAGIALRFRGLRV</sequence>
<evidence type="ECO:0000256" key="1">
    <source>
        <dbReference type="SAM" id="Coils"/>
    </source>
</evidence>
<proteinExistence type="predicted"/>
<dbReference type="Proteomes" id="UP000254428">
    <property type="component" value="Unassembled WGS sequence"/>
</dbReference>
<gene>
    <name evidence="2" type="ORF">NCTC11341_06076</name>
</gene>
<dbReference type="AlphaFoldDB" id="A0A376P769"/>